<dbReference type="PANTHER" id="PTHR24123:SF95">
    <property type="entry name" value="ANKYRIN-2-LIKE"/>
    <property type="match status" value="1"/>
</dbReference>
<sequence length="773" mass="84320">MTVFGNSSSAVHMTGKQVFPVDYEAEVSQRLVDAVHSSSGSTTATTTREDIVKSSALYELIADPFVDVNFVGTVSFQCKKSEIVLSGELAHEVRVEYEEFRTGVTAFFLAAHSGNLPLVRKLLSVGANVNQKVFRGYPTTAAVREGHLRILEVLITCGASQQACEEALLEASYLGRARHAEMLMASEMIRSQAAVHALVSACCRGFVDVVYVLLKCGVAANATDRLLLQSSKPFLHANLNCCALVAAIVSRQINVVRLLLQAGVRTDIKANLGAWSWDMDTGEDFRVGAGLAEAYSVTWCAVEYFEASGAILSMLLQHLSPNTPHLGRTLIHHAILCNNVKAVEVLLNCGADVEATTMTTSNIDLRPIHLAARLGSPQLLQHLIKAGCNVNSVTGHRDTALMICARYKHEECLKILAAAGADFGLVNTTGLSTGSIAESTKWTLGFQQAVLDVIRNGVVVQSTNKAIFSPLMFVTRANDNESLKKLIEKADIDLDEQDENGFSAAMIASAAGELEAFKLLVYAGADMKLRNKHGETALKLAEANQNSLEFEKLMLKHSLETTHKSPCRFYSLHQAAQRGDFDYVRVLASKGCDVNAIDDDGFTPLMLAARGGHAKLCELLISFGAKCDVENDKRETAHSLARNKNDVAQVIKDGLARELVLRGARVKKHTKCGKGSPHSKVLRMVGAAGVLRWGKSNRRNVICKGGDVGPSETFRWNRRRRFDTDERGLFHVVTTKNKEVHFVCEGGVEMAELWVRGIKLVTREAIFGKNRLL</sequence>
<feature type="repeat" description="ANK" evidence="3">
    <location>
        <begin position="102"/>
        <end position="134"/>
    </location>
</feature>
<keyword evidence="4" id="KW-0812">Transmembrane</keyword>
<evidence type="ECO:0000256" key="1">
    <source>
        <dbReference type="ARBA" id="ARBA00022737"/>
    </source>
</evidence>
<organism evidence="4 5">
    <name type="scientific">Parasponia andersonii</name>
    <name type="common">Sponia andersonii</name>
    <dbReference type="NCBI Taxonomy" id="3476"/>
    <lineage>
        <taxon>Eukaryota</taxon>
        <taxon>Viridiplantae</taxon>
        <taxon>Streptophyta</taxon>
        <taxon>Embryophyta</taxon>
        <taxon>Tracheophyta</taxon>
        <taxon>Spermatophyta</taxon>
        <taxon>Magnoliopsida</taxon>
        <taxon>eudicotyledons</taxon>
        <taxon>Gunneridae</taxon>
        <taxon>Pentapetalae</taxon>
        <taxon>rosids</taxon>
        <taxon>fabids</taxon>
        <taxon>Rosales</taxon>
        <taxon>Cannabaceae</taxon>
        <taxon>Parasponia</taxon>
    </lineage>
</organism>
<dbReference type="SMART" id="SM00248">
    <property type="entry name" value="ANK"/>
    <property type="match status" value="12"/>
</dbReference>
<gene>
    <name evidence="4" type="ORF">PanWU01x14_208520</name>
</gene>
<dbReference type="Pfam" id="PF13606">
    <property type="entry name" value="Ank_3"/>
    <property type="match status" value="1"/>
</dbReference>
<feature type="repeat" description="ANK" evidence="3">
    <location>
        <begin position="363"/>
        <end position="395"/>
    </location>
</feature>
<reference evidence="5" key="1">
    <citation type="submission" date="2016-06" db="EMBL/GenBank/DDBJ databases">
        <title>Parallel loss of symbiosis genes in relatives of nitrogen-fixing non-legume Parasponia.</title>
        <authorList>
            <person name="Van Velzen R."/>
            <person name="Holmer R."/>
            <person name="Bu F."/>
            <person name="Rutten L."/>
            <person name="Van Zeijl A."/>
            <person name="Liu W."/>
            <person name="Santuari L."/>
            <person name="Cao Q."/>
            <person name="Sharma T."/>
            <person name="Shen D."/>
            <person name="Roswanjaya Y."/>
            <person name="Wardhani T."/>
            <person name="Kalhor M.S."/>
            <person name="Jansen J."/>
            <person name="Van den Hoogen J."/>
            <person name="Gungor B."/>
            <person name="Hartog M."/>
            <person name="Hontelez J."/>
            <person name="Verver J."/>
            <person name="Yang W.-C."/>
            <person name="Schijlen E."/>
            <person name="Repin R."/>
            <person name="Schilthuizen M."/>
            <person name="Schranz E."/>
            <person name="Heidstra R."/>
            <person name="Miyata K."/>
            <person name="Fedorova E."/>
            <person name="Kohlen W."/>
            <person name="Bisseling T."/>
            <person name="Smit S."/>
            <person name="Geurts R."/>
        </authorList>
    </citation>
    <scope>NUCLEOTIDE SEQUENCE [LARGE SCALE GENOMIC DNA]</scope>
    <source>
        <strain evidence="5">cv. WU1-14</strain>
    </source>
</reference>
<evidence type="ECO:0000313" key="4">
    <source>
        <dbReference type="EMBL" id="PON52454.1"/>
    </source>
</evidence>
<dbReference type="SUPFAM" id="SSF48403">
    <property type="entry name" value="Ankyrin repeat"/>
    <property type="match status" value="2"/>
</dbReference>
<dbReference type="Proteomes" id="UP000237105">
    <property type="component" value="Unassembled WGS sequence"/>
</dbReference>
<dbReference type="Gene3D" id="1.25.40.20">
    <property type="entry name" value="Ankyrin repeat-containing domain"/>
    <property type="match status" value="4"/>
</dbReference>
<dbReference type="InterPro" id="IPR002110">
    <property type="entry name" value="Ankyrin_rpt"/>
</dbReference>
<dbReference type="STRING" id="3476.A0A2P5BUI4"/>
<feature type="repeat" description="ANK" evidence="3">
    <location>
        <begin position="572"/>
        <end position="599"/>
    </location>
</feature>
<comment type="caution">
    <text evidence="4">The sequence shown here is derived from an EMBL/GenBank/DDBJ whole genome shotgun (WGS) entry which is preliminary data.</text>
</comment>
<evidence type="ECO:0000256" key="3">
    <source>
        <dbReference type="PROSITE-ProRule" id="PRU00023"/>
    </source>
</evidence>
<protein>
    <submittedName>
        <fullName evidence="4">Transmembrane protein</fullName>
    </submittedName>
</protein>
<dbReference type="OrthoDB" id="194358at2759"/>
<keyword evidence="5" id="KW-1185">Reference proteome</keyword>
<dbReference type="PROSITE" id="PS50088">
    <property type="entry name" value="ANK_REPEAT"/>
    <property type="match status" value="6"/>
</dbReference>
<dbReference type="Pfam" id="PF00023">
    <property type="entry name" value="Ank"/>
    <property type="match status" value="1"/>
</dbReference>
<keyword evidence="1" id="KW-0677">Repeat</keyword>
<dbReference type="InterPro" id="IPR036770">
    <property type="entry name" value="Ankyrin_rpt-contain_sf"/>
</dbReference>
<feature type="repeat" description="ANK" evidence="3">
    <location>
        <begin position="500"/>
        <end position="532"/>
    </location>
</feature>
<dbReference type="AlphaFoldDB" id="A0A2P5BUI4"/>
<feature type="repeat" description="ANK" evidence="3">
    <location>
        <begin position="600"/>
        <end position="632"/>
    </location>
</feature>
<proteinExistence type="predicted"/>
<keyword evidence="4" id="KW-0472">Membrane</keyword>
<dbReference type="PANTHER" id="PTHR24123">
    <property type="entry name" value="ANKYRIN REPEAT-CONTAINING"/>
    <property type="match status" value="1"/>
</dbReference>
<dbReference type="EMBL" id="JXTB01000218">
    <property type="protein sequence ID" value="PON52454.1"/>
    <property type="molecule type" value="Genomic_DNA"/>
</dbReference>
<feature type="repeat" description="ANK" evidence="3">
    <location>
        <begin position="326"/>
        <end position="358"/>
    </location>
</feature>
<evidence type="ECO:0000256" key="2">
    <source>
        <dbReference type="ARBA" id="ARBA00023043"/>
    </source>
</evidence>
<accession>A0A2P5BUI4</accession>
<dbReference type="Pfam" id="PF12796">
    <property type="entry name" value="Ank_2"/>
    <property type="match status" value="3"/>
</dbReference>
<name>A0A2P5BUI4_PARAD</name>
<keyword evidence="2 3" id="KW-0040">ANK repeat</keyword>
<evidence type="ECO:0000313" key="5">
    <source>
        <dbReference type="Proteomes" id="UP000237105"/>
    </source>
</evidence>
<dbReference type="InterPro" id="IPR051165">
    <property type="entry name" value="Multifunctional_ANK_Repeat"/>
</dbReference>
<dbReference type="PROSITE" id="PS50297">
    <property type="entry name" value="ANK_REP_REGION"/>
    <property type="match status" value="6"/>
</dbReference>